<keyword evidence="2" id="KW-0472">Membrane</keyword>
<keyword evidence="2" id="KW-0812">Transmembrane</keyword>
<evidence type="ECO:0000313" key="3">
    <source>
        <dbReference type="EMBL" id="KAH6887975.1"/>
    </source>
</evidence>
<dbReference type="AlphaFoldDB" id="A0A9P8W5L2"/>
<organism evidence="3 4">
    <name type="scientific">Thelonectria olida</name>
    <dbReference type="NCBI Taxonomy" id="1576542"/>
    <lineage>
        <taxon>Eukaryota</taxon>
        <taxon>Fungi</taxon>
        <taxon>Dikarya</taxon>
        <taxon>Ascomycota</taxon>
        <taxon>Pezizomycotina</taxon>
        <taxon>Sordariomycetes</taxon>
        <taxon>Hypocreomycetidae</taxon>
        <taxon>Hypocreales</taxon>
        <taxon>Nectriaceae</taxon>
        <taxon>Thelonectria</taxon>
    </lineage>
</organism>
<accession>A0A9P8W5L2</accession>
<name>A0A9P8W5L2_9HYPO</name>
<feature type="compositionally biased region" description="Basic and acidic residues" evidence="1">
    <location>
        <begin position="1"/>
        <end position="13"/>
    </location>
</feature>
<dbReference type="Proteomes" id="UP000777438">
    <property type="component" value="Unassembled WGS sequence"/>
</dbReference>
<feature type="region of interest" description="Disordered" evidence="1">
    <location>
        <begin position="1"/>
        <end position="28"/>
    </location>
</feature>
<evidence type="ECO:0000313" key="4">
    <source>
        <dbReference type="Proteomes" id="UP000777438"/>
    </source>
</evidence>
<keyword evidence="4" id="KW-1185">Reference proteome</keyword>
<evidence type="ECO:0000256" key="1">
    <source>
        <dbReference type="SAM" id="MobiDB-lite"/>
    </source>
</evidence>
<feature type="compositionally biased region" description="Basic and acidic residues" evidence="1">
    <location>
        <begin position="82"/>
        <end position="91"/>
    </location>
</feature>
<gene>
    <name evidence="3" type="ORF">B0T10DRAFT_549261</name>
</gene>
<feature type="compositionally biased region" description="Basic and acidic residues" evidence="1">
    <location>
        <begin position="60"/>
        <end position="72"/>
    </location>
</feature>
<keyword evidence="2" id="KW-1133">Transmembrane helix</keyword>
<feature type="region of interest" description="Disordered" evidence="1">
    <location>
        <begin position="60"/>
        <end position="141"/>
    </location>
</feature>
<feature type="transmembrane region" description="Helical" evidence="2">
    <location>
        <begin position="35"/>
        <end position="57"/>
    </location>
</feature>
<sequence>MAHQSHHEPRAFPRDVSSSPSPNQGHDSKWGVGRIGGIIIIVLIVVLILVGIVLHALRKRDQPKRAALRRAEGGAATGRTEGPARRPEQGDRGQQGEPVDQVAANIKRRSWWGFGPCPEDPPPPPGIELTKDGLPRYPPHF</sequence>
<protein>
    <submittedName>
        <fullName evidence="3">Uncharacterized protein</fullName>
    </submittedName>
</protein>
<feature type="compositionally biased region" description="Polar residues" evidence="1">
    <location>
        <begin position="16"/>
        <end position="25"/>
    </location>
</feature>
<reference evidence="3 4" key="1">
    <citation type="journal article" date="2021" name="Nat. Commun.">
        <title>Genetic determinants of endophytism in the Arabidopsis root mycobiome.</title>
        <authorList>
            <person name="Mesny F."/>
            <person name="Miyauchi S."/>
            <person name="Thiergart T."/>
            <person name="Pickel B."/>
            <person name="Atanasova L."/>
            <person name="Karlsson M."/>
            <person name="Huettel B."/>
            <person name="Barry K.W."/>
            <person name="Haridas S."/>
            <person name="Chen C."/>
            <person name="Bauer D."/>
            <person name="Andreopoulos W."/>
            <person name="Pangilinan J."/>
            <person name="LaButti K."/>
            <person name="Riley R."/>
            <person name="Lipzen A."/>
            <person name="Clum A."/>
            <person name="Drula E."/>
            <person name="Henrissat B."/>
            <person name="Kohler A."/>
            <person name="Grigoriev I.V."/>
            <person name="Martin F.M."/>
            <person name="Hacquard S."/>
        </authorList>
    </citation>
    <scope>NUCLEOTIDE SEQUENCE [LARGE SCALE GENOMIC DNA]</scope>
    <source>
        <strain evidence="3 4">MPI-CAGE-CH-0241</strain>
    </source>
</reference>
<dbReference type="EMBL" id="JAGPYM010000013">
    <property type="protein sequence ID" value="KAH6887975.1"/>
    <property type="molecule type" value="Genomic_DNA"/>
</dbReference>
<evidence type="ECO:0000256" key="2">
    <source>
        <dbReference type="SAM" id="Phobius"/>
    </source>
</evidence>
<comment type="caution">
    <text evidence="3">The sequence shown here is derived from an EMBL/GenBank/DDBJ whole genome shotgun (WGS) entry which is preliminary data.</text>
</comment>
<proteinExistence type="predicted"/>